<dbReference type="Gene3D" id="3.30.450.20">
    <property type="entry name" value="PAS domain"/>
    <property type="match status" value="1"/>
</dbReference>
<dbReference type="InterPro" id="IPR036890">
    <property type="entry name" value="HATPase_C_sf"/>
</dbReference>
<evidence type="ECO:0000259" key="13">
    <source>
        <dbReference type="PROSITE" id="PS50046"/>
    </source>
</evidence>
<dbReference type="Gene3D" id="3.30.450.40">
    <property type="match status" value="1"/>
</dbReference>
<dbReference type="SMART" id="SM00448">
    <property type="entry name" value="REC"/>
    <property type="match status" value="1"/>
</dbReference>
<keyword evidence="7" id="KW-0547">Nucleotide-binding</keyword>
<evidence type="ECO:0000256" key="3">
    <source>
        <dbReference type="ARBA" id="ARBA00022543"/>
    </source>
</evidence>
<dbReference type="InterPro" id="IPR013654">
    <property type="entry name" value="PAS_2"/>
</dbReference>
<dbReference type="InterPro" id="IPR013515">
    <property type="entry name" value="Phytochrome_cen-reg"/>
</dbReference>
<feature type="domain" description="Response regulatory" evidence="14">
    <location>
        <begin position="740"/>
        <end position="851"/>
    </location>
</feature>
<evidence type="ECO:0000256" key="2">
    <source>
        <dbReference type="ARBA" id="ARBA00012438"/>
    </source>
</evidence>
<dbReference type="InterPro" id="IPR001294">
    <property type="entry name" value="Phytochrome"/>
</dbReference>
<dbReference type="InterPro" id="IPR011102">
    <property type="entry name" value="Sig_transdc_His_kinase_HWE"/>
</dbReference>
<dbReference type="AlphaFoldDB" id="A0A975GX68"/>
<dbReference type="GO" id="GO:0006355">
    <property type="term" value="P:regulation of DNA-templated transcription"/>
    <property type="evidence" value="ECO:0007669"/>
    <property type="project" value="InterPro"/>
</dbReference>
<reference evidence="15" key="1">
    <citation type="submission" date="2020-09" db="EMBL/GenBank/DDBJ databases">
        <title>Brevundimonas sp. LVF2 isolated from a puddle in Goettingen, Germany.</title>
        <authorList>
            <person name="Friedrich I."/>
            <person name="Klassen A."/>
            <person name="Hannes N."/>
            <person name="Schneider D."/>
            <person name="Hertel R."/>
            <person name="Daniel R."/>
        </authorList>
    </citation>
    <scope>NUCLEOTIDE SEQUENCE</scope>
    <source>
        <strain evidence="15">LVF2</strain>
    </source>
</reference>
<evidence type="ECO:0000256" key="8">
    <source>
        <dbReference type="ARBA" id="ARBA00022777"/>
    </source>
</evidence>
<dbReference type="Gene3D" id="3.40.50.2300">
    <property type="match status" value="1"/>
</dbReference>
<keyword evidence="4 12" id="KW-0597">Phosphoprotein</keyword>
<dbReference type="Gene3D" id="3.30.565.10">
    <property type="entry name" value="Histidine kinase-like ATPase, C-terminal domain"/>
    <property type="match status" value="1"/>
</dbReference>
<comment type="catalytic activity">
    <reaction evidence="1">
        <text>ATP + protein L-histidine = ADP + protein N-phospho-L-histidine.</text>
        <dbReference type="EC" id="2.7.13.3"/>
    </reaction>
</comment>
<dbReference type="InterPro" id="IPR003018">
    <property type="entry name" value="GAF"/>
</dbReference>
<dbReference type="PRINTS" id="PR01033">
    <property type="entry name" value="PHYTOCHROME"/>
</dbReference>
<dbReference type="KEGG" id="bgoe:IFJ75_13310"/>
<feature type="domain" description="Phytochrome chromophore attachment site" evidence="13">
    <location>
        <begin position="142"/>
        <end position="299"/>
    </location>
</feature>
<dbReference type="InterPro" id="IPR016132">
    <property type="entry name" value="Phyto_chromo_attachment"/>
</dbReference>
<keyword evidence="10" id="KW-0157">Chromophore</keyword>
<evidence type="ECO:0000313" key="15">
    <source>
        <dbReference type="EMBL" id="QTC93342.1"/>
    </source>
</evidence>
<evidence type="ECO:0000256" key="5">
    <source>
        <dbReference type="ARBA" id="ARBA00022606"/>
    </source>
</evidence>
<proteinExistence type="predicted"/>
<evidence type="ECO:0000256" key="10">
    <source>
        <dbReference type="ARBA" id="ARBA00022991"/>
    </source>
</evidence>
<dbReference type="PROSITE" id="PS50046">
    <property type="entry name" value="PHYTOCHROME_2"/>
    <property type="match status" value="1"/>
</dbReference>
<sequence length="861" mass="93797">MVNPETVDLTNCDREPIHILGAIQPIGFLIALTSDWLIARVSANVADFIGRSPDALFGQPLDTVFSKRAVHNLRNRAAMLRGADAVERVFDYELVDGSGTFDVAIHISAGQIVIEGEPASGEHGDATGMVRSMITRLDQAGDFDAFYKEGARQIRALIGFDRVMVYRFAADGHGEVVAEAVRAGIGRFMGLHYPASDIPAQARELYRRNLLRVITDVNAPAVPVLPQRDENGRPLDLSLSVLRSVSPIHIEYLKNMGVGASLSISIIVEGRLWGLFACHHYSPRCPTFERRSVAELFSQMFSMRLESRERQETVEYERRARDISDQLLGAVASDETLLKDPDWLGDILTHAIQADGVGVWIGGKHAFSGTTPSLDDFRRIVRALNGTAAGKVFATDHIGSIVPGAEAFASQAAGLLAIPISRSPRDYVVLFRRELIHSVRWAGDPHKPVEYGPNGPRLTPRESFAEWKELVEGHSRPFTASEKRVAETLRATLIEVVLRLADEASAERQQSSARQELLIAELNHRVRNILGVIRGLIRQSQPAAGEDMSDFVKVVDGRIHALARAHNQITDDHWGPAPLQALIDAEAAAFVSEQDRIVTEGEPILLNPQAYSTMALVVHELVTNSTKYGALSTLAGRVTIGWHRNAKGDLNLEWREAGGPTVAAPTRKGFGTTIIDRSVPYDLGGKAHVDYVPSGVQATFCIPARHVSEARSITGQPITYPRPEAGHSQAIPTSVLDGHHVLVVEDSLIIALDAEDIVSRLGASTVATAATLEAALESIEAAPPTIAMLDINLGDRNSYPVADRLMELNVPFLFATGYGEQAVLPMEHRGRPVIQKPYVLEKVARVLAAMIGLPALSTPQD</sequence>
<dbReference type="Pfam" id="PF00360">
    <property type="entry name" value="PHY"/>
    <property type="match status" value="1"/>
</dbReference>
<dbReference type="InterPro" id="IPR035965">
    <property type="entry name" value="PAS-like_dom_sf"/>
</dbReference>
<evidence type="ECO:0000256" key="6">
    <source>
        <dbReference type="ARBA" id="ARBA00022679"/>
    </source>
</evidence>
<dbReference type="Pfam" id="PF01590">
    <property type="entry name" value="GAF"/>
    <property type="match status" value="1"/>
</dbReference>
<dbReference type="Pfam" id="PF08446">
    <property type="entry name" value="PAS_2"/>
    <property type="match status" value="1"/>
</dbReference>
<dbReference type="PROSITE" id="PS50110">
    <property type="entry name" value="RESPONSE_REGULATORY"/>
    <property type="match status" value="1"/>
</dbReference>
<keyword evidence="9" id="KW-0067">ATP-binding</keyword>
<dbReference type="GO" id="GO:0005524">
    <property type="term" value="F:ATP binding"/>
    <property type="evidence" value="ECO:0007669"/>
    <property type="project" value="UniProtKB-KW"/>
</dbReference>
<dbReference type="SMART" id="SM00911">
    <property type="entry name" value="HWE_HK"/>
    <property type="match status" value="1"/>
</dbReference>
<dbReference type="Proteomes" id="UP000663918">
    <property type="component" value="Chromosome"/>
</dbReference>
<dbReference type="SMART" id="SM00065">
    <property type="entry name" value="GAF"/>
    <property type="match status" value="1"/>
</dbReference>
<evidence type="ECO:0000259" key="14">
    <source>
        <dbReference type="PROSITE" id="PS50110"/>
    </source>
</evidence>
<dbReference type="GO" id="GO:0000160">
    <property type="term" value="P:phosphorelay signal transduction system"/>
    <property type="evidence" value="ECO:0007669"/>
    <property type="project" value="InterPro"/>
</dbReference>
<keyword evidence="16" id="KW-1185">Reference proteome</keyword>
<evidence type="ECO:0000256" key="9">
    <source>
        <dbReference type="ARBA" id="ARBA00022840"/>
    </source>
</evidence>
<protein>
    <recommendedName>
        <fullName evidence="2">histidine kinase</fullName>
        <ecNumber evidence="2">2.7.13.3</ecNumber>
    </recommendedName>
</protein>
<gene>
    <name evidence="15" type="ORF">IFJ75_13310</name>
</gene>
<dbReference type="InterPro" id="IPR043150">
    <property type="entry name" value="Phytochrome_PHY_sf"/>
</dbReference>
<evidence type="ECO:0000313" key="16">
    <source>
        <dbReference type="Proteomes" id="UP000663918"/>
    </source>
</evidence>
<dbReference type="SUPFAM" id="SSF55785">
    <property type="entry name" value="PYP-like sensor domain (PAS domain)"/>
    <property type="match status" value="1"/>
</dbReference>
<dbReference type="InterPro" id="IPR011006">
    <property type="entry name" value="CheY-like_superfamily"/>
</dbReference>
<dbReference type="GO" id="GO:0009881">
    <property type="term" value="F:photoreceptor activity"/>
    <property type="evidence" value="ECO:0007669"/>
    <property type="project" value="UniProtKB-KW"/>
</dbReference>
<dbReference type="PANTHER" id="PTHR41523">
    <property type="entry name" value="TWO-COMPONENT SYSTEM SENSOR PROTEIN"/>
    <property type="match status" value="1"/>
</dbReference>
<evidence type="ECO:0000256" key="1">
    <source>
        <dbReference type="ARBA" id="ARBA00000085"/>
    </source>
</evidence>
<dbReference type="Pfam" id="PF07536">
    <property type="entry name" value="HWE_HK"/>
    <property type="match status" value="1"/>
</dbReference>
<keyword evidence="3" id="KW-0600">Photoreceptor protein</keyword>
<name>A0A975GX68_9CAUL</name>
<dbReference type="PANTHER" id="PTHR41523:SF8">
    <property type="entry name" value="ETHYLENE RESPONSE SENSOR PROTEIN"/>
    <property type="match status" value="1"/>
</dbReference>
<evidence type="ECO:0000256" key="12">
    <source>
        <dbReference type="PROSITE-ProRule" id="PRU00169"/>
    </source>
</evidence>
<keyword evidence="8" id="KW-0418">Kinase</keyword>
<dbReference type="EMBL" id="CP062222">
    <property type="protein sequence ID" value="QTC93342.1"/>
    <property type="molecule type" value="Genomic_DNA"/>
</dbReference>
<keyword evidence="6" id="KW-0808">Transferase</keyword>
<dbReference type="InterPro" id="IPR029016">
    <property type="entry name" value="GAF-like_dom_sf"/>
</dbReference>
<organism evidence="15 16">
    <name type="scientific">Brevundimonas goettingensis</name>
    <dbReference type="NCBI Taxonomy" id="2774190"/>
    <lineage>
        <taxon>Bacteria</taxon>
        <taxon>Pseudomonadati</taxon>
        <taxon>Pseudomonadota</taxon>
        <taxon>Alphaproteobacteria</taxon>
        <taxon>Caulobacterales</taxon>
        <taxon>Caulobacteraceae</taxon>
        <taxon>Brevundimonas</taxon>
    </lineage>
</organism>
<dbReference type="PIRSF" id="PIRSF036397">
    <property type="entry name" value="Bactrphtchrm_rec"/>
    <property type="match status" value="1"/>
</dbReference>
<dbReference type="EC" id="2.7.13.3" evidence="2"/>
<dbReference type="GO" id="GO:0004673">
    <property type="term" value="F:protein histidine kinase activity"/>
    <property type="evidence" value="ECO:0007669"/>
    <property type="project" value="UniProtKB-EC"/>
</dbReference>
<dbReference type="InterPro" id="IPR009219">
    <property type="entry name" value="Bactrphtchr_CheY"/>
</dbReference>
<evidence type="ECO:0000256" key="4">
    <source>
        <dbReference type="ARBA" id="ARBA00022553"/>
    </source>
</evidence>
<evidence type="ECO:0000256" key="7">
    <source>
        <dbReference type="ARBA" id="ARBA00022741"/>
    </source>
</evidence>
<evidence type="ECO:0000256" key="11">
    <source>
        <dbReference type="ARBA" id="ARBA00023170"/>
    </source>
</evidence>
<keyword evidence="5" id="KW-0716">Sensory transduction</keyword>
<accession>A0A975GX68</accession>
<feature type="modified residue" description="4-aspartylphosphate" evidence="12">
    <location>
        <position position="790"/>
    </location>
</feature>
<dbReference type="GO" id="GO:0009584">
    <property type="term" value="P:detection of visible light"/>
    <property type="evidence" value="ECO:0007669"/>
    <property type="project" value="InterPro"/>
</dbReference>
<keyword evidence="11" id="KW-0675">Receptor</keyword>
<dbReference type="SUPFAM" id="SSF55781">
    <property type="entry name" value="GAF domain-like"/>
    <property type="match status" value="2"/>
</dbReference>
<dbReference type="SUPFAM" id="SSF52172">
    <property type="entry name" value="CheY-like"/>
    <property type="match status" value="1"/>
</dbReference>
<dbReference type="Gene3D" id="3.30.450.270">
    <property type="match status" value="1"/>
</dbReference>
<dbReference type="InterPro" id="IPR001789">
    <property type="entry name" value="Sig_transdc_resp-reg_receiver"/>
</dbReference>